<sequence length="162" mass="17571">MDSTIWLYIALAIFVVGLIIAIVGVVMLISGMKEPVKKMKGSANNLKERVDKLNLEVSTLSHTANELKEDVQIKSEKVGVLVDAAKGTMNSVVDLNASVRAITGGIASRVDHDKRSIAEVNQYSNTAIGFVNFIKNRTSSETVNTTYTPTSAADENQLPKNY</sequence>
<keyword evidence="2" id="KW-1133">Transmembrane helix</keyword>
<proteinExistence type="predicted"/>
<feature type="transmembrane region" description="Helical" evidence="2">
    <location>
        <begin position="6"/>
        <end position="30"/>
    </location>
</feature>
<organism evidence="3 4">
    <name type="scientific">Planomicrobium stackebrandtii</name>
    <dbReference type="NCBI Taxonomy" id="253160"/>
    <lineage>
        <taxon>Bacteria</taxon>
        <taxon>Bacillati</taxon>
        <taxon>Bacillota</taxon>
        <taxon>Bacilli</taxon>
        <taxon>Bacillales</taxon>
        <taxon>Caryophanaceae</taxon>
        <taxon>Planomicrobium</taxon>
    </lineage>
</organism>
<dbReference type="PANTHER" id="PTHR40070">
    <property type="entry name" value="UPF0478 PROTEIN YTXG"/>
    <property type="match status" value="1"/>
</dbReference>
<keyword evidence="4" id="KW-1185">Reference proteome</keyword>
<evidence type="ECO:0000256" key="1">
    <source>
        <dbReference type="SAM" id="Coils"/>
    </source>
</evidence>
<gene>
    <name evidence="3" type="ORF">QOZ98_002654</name>
</gene>
<dbReference type="RefSeq" id="WP_308787871.1">
    <property type="nucleotide sequence ID" value="NZ_JAUSWB010000006.1"/>
</dbReference>
<evidence type="ECO:0000313" key="3">
    <source>
        <dbReference type="EMBL" id="MDQ0429826.1"/>
    </source>
</evidence>
<keyword evidence="2" id="KW-0472">Membrane</keyword>
<evidence type="ECO:0000313" key="4">
    <source>
        <dbReference type="Proteomes" id="UP001241988"/>
    </source>
</evidence>
<dbReference type="Pfam" id="PF06103">
    <property type="entry name" value="DUF948"/>
    <property type="match status" value="1"/>
</dbReference>
<comment type="caution">
    <text evidence="3">The sequence shown here is derived from an EMBL/GenBank/DDBJ whole genome shotgun (WGS) entry which is preliminary data.</text>
</comment>
<reference evidence="3 4" key="1">
    <citation type="submission" date="2023-07" db="EMBL/GenBank/DDBJ databases">
        <title>Genomic Encyclopedia of Type Strains, Phase IV (KMG-IV): sequencing the most valuable type-strain genomes for metagenomic binning, comparative biology and taxonomic classification.</title>
        <authorList>
            <person name="Goeker M."/>
        </authorList>
    </citation>
    <scope>NUCLEOTIDE SEQUENCE [LARGE SCALE GENOMIC DNA]</scope>
    <source>
        <strain evidence="3 4">DSM 16419</strain>
    </source>
</reference>
<accession>A0ABU0GWS5</accession>
<dbReference type="InterPro" id="IPR009293">
    <property type="entry name" value="UPF0478"/>
</dbReference>
<dbReference type="EMBL" id="JAUSWB010000006">
    <property type="protein sequence ID" value="MDQ0429826.1"/>
    <property type="molecule type" value="Genomic_DNA"/>
</dbReference>
<name>A0ABU0GWS5_9BACL</name>
<dbReference type="PANTHER" id="PTHR40070:SF1">
    <property type="entry name" value="UPF0478 PROTEIN YTXG"/>
    <property type="match status" value="1"/>
</dbReference>
<keyword evidence="2" id="KW-0812">Transmembrane</keyword>
<evidence type="ECO:0000256" key="2">
    <source>
        <dbReference type="SAM" id="Phobius"/>
    </source>
</evidence>
<feature type="coiled-coil region" evidence="1">
    <location>
        <begin position="36"/>
        <end position="70"/>
    </location>
</feature>
<keyword evidence="1" id="KW-0175">Coiled coil</keyword>
<protein>
    <submittedName>
        <fullName evidence="3">Uncharacterized protein YoxC</fullName>
    </submittedName>
</protein>
<dbReference type="Proteomes" id="UP001241988">
    <property type="component" value="Unassembled WGS sequence"/>
</dbReference>